<organism evidence="1 2">
    <name type="scientific">Mycoplasmopsis synoviae</name>
    <name type="common">Mycoplasma synoviae</name>
    <dbReference type="NCBI Taxonomy" id="2109"/>
    <lineage>
        <taxon>Bacteria</taxon>
        <taxon>Bacillati</taxon>
        <taxon>Mycoplasmatota</taxon>
        <taxon>Mycoplasmoidales</taxon>
        <taxon>Metamycoplasmataceae</taxon>
        <taxon>Mycoplasmopsis</taxon>
    </lineage>
</organism>
<accession>A0A3B0P724</accession>
<proteinExistence type="predicted"/>
<protein>
    <submittedName>
        <fullName evidence="1">Uncharacterized protein</fullName>
    </submittedName>
</protein>
<dbReference type="Gene3D" id="3.10.20.590">
    <property type="match status" value="1"/>
</dbReference>
<feature type="non-terminal residue" evidence="1">
    <location>
        <position position="37"/>
    </location>
</feature>
<gene>
    <name evidence="1" type="ORF">NCTC10124_00656</name>
</gene>
<name>A0A3B0P724_MYCSY</name>
<dbReference type="EMBL" id="LS991953">
    <property type="protein sequence ID" value="SYV92928.1"/>
    <property type="molecule type" value="Genomic_DNA"/>
</dbReference>
<dbReference type="AlphaFoldDB" id="A0A3B0P724"/>
<evidence type="ECO:0000313" key="2">
    <source>
        <dbReference type="Proteomes" id="UP000259328"/>
    </source>
</evidence>
<sequence length="37" mass="4242">MSIGITINGKLRGELQVEKNITKENLFLLAREKVAKW</sequence>
<dbReference type="Proteomes" id="UP000259328">
    <property type="component" value="Chromosome"/>
</dbReference>
<reference evidence="2" key="1">
    <citation type="submission" date="2018-06" db="EMBL/GenBank/DDBJ databases">
        <authorList>
            <consortium name="Pathogen Informatics"/>
        </authorList>
    </citation>
    <scope>NUCLEOTIDE SEQUENCE [LARGE SCALE GENOMIC DNA]</scope>
    <source>
        <strain evidence="2">NCTC10124</strain>
    </source>
</reference>
<evidence type="ECO:0000313" key="1">
    <source>
        <dbReference type="EMBL" id="SYV92928.1"/>
    </source>
</evidence>